<dbReference type="Proteomes" id="UP000673375">
    <property type="component" value="Unassembled WGS sequence"/>
</dbReference>
<accession>A0ABS4CHM9</accession>
<gene>
    <name evidence="1" type="ORF">I6N96_04155</name>
</gene>
<dbReference type="RefSeq" id="WP_209556258.1">
    <property type="nucleotide sequence ID" value="NZ_JAEDXU010000002.1"/>
</dbReference>
<dbReference type="Pfam" id="PF07751">
    <property type="entry name" value="Abi_2"/>
    <property type="match status" value="1"/>
</dbReference>
<sequence>MEDKTFKTLEEQIDILKSRNMRFRDEESAKYVLINNSYYGIINSYKELFQQKKAKDSNIDYGNQLFEDVLEDTLLICDFDKSLASILYKYIMMVETTFKSSLSYYISLELGSDQQRYLDKSSYSNGYVIQTGAFKGAYSIEKTFDKVTSRIEDSRITTIRHFRESYKNVPPWIVIPTLSLGVVYEWYKLCRSSIKSSVANIFLYPQKPDELKKELFLQAMKAVHLYRNIVAHGSRLMIHEIPLKTRLKERLLKEYLQDDSFSSAYIYERTFRVFALFASICVLLSNRPAIKHEFIKELAYLFKQLQRKDSRIYDLLLYRVYLPRNFIELLQKI</sequence>
<name>A0ABS4CHM9_9ENTE</name>
<dbReference type="EMBL" id="JAEDXU010000002">
    <property type="protein sequence ID" value="MBP1045457.1"/>
    <property type="molecule type" value="Genomic_DNA"/>
</dbReference>
<evidence type="ECO:0000313" key="1">
    <source>
        <dbReference type="EMBL" id="MBP1045457.1"/>
    </source>
</evidence>
<dbReference type="InterPro" id="IPR011664">
    <property type="entry name" value="Abi_system_AbiD/AbiF-like"/>
</dbReference>
<comment type="caution">
    <text evidence="1">The sequence shown here is derived from an EMBL/GenBank/DDBJ whole genome shotgun (WGS) entry which is preliminary data.</text>
</comment>
<proteinExistence type="predicted"/>
<evidence type="ECO:0000313" key="2">
    <source>
        <dbReference type="Proteomes" id="UP000673375"/>
    </source>
</evidence>
<keyword evidence="2" id="KW-1185">Reference proteome</keyword>
<protein>
    <submittedName>
        <fullName evidence="1">Abi family protein</fullName>
    </submittedName>
</protein>
<reference evidence="1 2" key="1">
    <citation type="submission" date="2020-12" db="EMBL/GenBank/DDBJ databases">
        <title>Vagococcus allomyrinae sp. nov. and Enterococcus lavae sp. nov., isolated from the larvae of Allomyrina dichotoma.</title>
        <authorList>
            <person name="Lee S.D."/>
        </authorList>
    </citation>
    <scope>NUCLEOTIDE SEQUENCE [LARGE SCALE GENOMIC DNA]</scope>
    <source>
        <strain evidence="1 2">BWM-S5</strain>
    </source>
</reference>
<organism evidence="1 2">
    <name type="scientific">Enterococcus larvae</name>
    <dbReference type="NCBI Taxonomy" id="2794352"/>
    <lineage>
        <taxon>Bacteria</taxon>
        <taxon>Bacillati</taxon>
        <taxon>Bacillota</taxon>
        <taxon>Bacilli</taxon>
        <taxon>Lactobacillales</taxon>
        <taxon>Enterococcaceae</taxon>
        <taxon>Enterococcus</taxon>
    </lineage>
</organism>